<feature type="non-terminal residue" evidence="8">
    <location>
        <position position="869"/>
    </location>
</feature>
<dbReference type="OrthoDB" id="7312725at2759"/>
<dbReference type="SMART" id="SM00980">
    <property type="entry name" value="THAP"/>
    <property type="match status" value="1"/>
</dbReference>
<evidence type="ECO:0000313" key="9">
    <source>
        <dbReference type="Proteomes" id="UP000838878"/>
    </source>
</evidence>
<dbReference type="PANTHER" id="PTHR47577">
    <property type="entry name" value="THAP DOMAIN-CONTAINING PROTEIN 6"/>
    <property type="match status" value="1"/>
</dbReference>
<dbReference type="GO" id="GO:0008270">
    <property type="term" value="F:zinc ion binding"/>
    <property type="evidence" value="ECO:0007669"/>
    <property type="project" value="UniProtKB-KW"/>
</dbReference>
<keyword evidence="3" id="KW-0862">Zinc</keyword>
<evidence type="ECO:0000259" key="7">
    <source>
        <dbReference type="PROSITE" id="PS50950"/>
    </source>
</evidence>
<evidence type="ECO:0000256" key="3">
    <source>
        <dbReference type="ARBA" id="ARBA00022833"/>
    </source>
</evidence>
<accession>A0A8J9VTW7</accession>
<dbReference type="Pfam" id="PF12017">
    <property type="entry name" value="Tnp_P_element"/>
    <property type="match status" value="1"/>
</dbReference>
<feature type="coiled-coil region" evidence="6">
    <location>
        <begin position="136"/>
        <end position="177"/>
    </location>
</feature>
<dbReference type="AlphaFoldDB" id="A0A8J9VTW7"/>
<dbReference type="InterPro" id="IPR021896">
    <property type="entry name" value="THAP9-like_HTH"/>
</dbReference>
<dbReference type="Pfam" id="PF05485">
    <property type="entry name" value="THAP"/>
    <property type="match status" value="1"/>
</dbReference>
<keyword evidence="1" id="KW-0479">Metal-binding</keyword>
<dbReference type="PANTHER" id="PTHR47577:SF2">
    <property type="entry name" value="THAP DOMAIN CONTAINING 9"/>
    <property type="match status" value="1"/>
</dbReference>
<gene>
    <name evidence="8" type="ORF">BINO364_LOCUS12570</name>
</gene>
<keyword evidence="6" id="KW-0175">Coiled coil</keyword>
<dbReference type="InterPro" id="IPR048365">
    <property type="entry name" value="TNP-like_RNaseH_N"/>
</dbReference>
<dbReference type="InterPro" id="IPR048366">
    <property type="entry name" value="TNP-like_GBD"/>
</dbReference>
<evidence type="ECO:0000256" key="5">
    <source>
        <dbReference type="PROSITE-ProRule" id="PRU00309"/>
    </source>
</evidence>
<dbReference type="Proteomes" id="UP000838878">
    <property type="component" value="Chromosome 6"/>
</dbReference>
<dbReference type="InterPro" id="IPR048367">
    <property type="entry name" value="TNP-like_RNaseH_C"/>
</dbReference>
<dbReference type="EMBL" id="OV170226">
    <property type="protein sequence ID" value="CAH0727195.1"/>
    <property type="molecule type" value="Genomic_DNA"/>
</dbReference>
<dbReference type="InterPro" id="IPR006612">
    <property type="entry name" value="THAP_Znf"/>
</dbReference>
<dbReference type="Pfam" id="PF21787">
    <property type="entry name" value="TNP-like_RNaseH_N"/>
    <property type="match status" value="1"/>
</dbReference>
<protein>
    <recommendedName>
        <fullName evidence="7">THAP-type domain-containing protein</fullName>
    </recommendedName>
</protein>
<feature type="domain" description="THAP-type" evidence="7">
    <location>
        <begin position="1"/>
        <end position="80"/>
    </location>
</feature>
<name>A0A8J9VTW7_9NEOP</name>
<dbReference type="Pfam" id="PF21788">
    <property type="entry name" value="TNP-like_GBD"/>
    <property type="match status" value="1"/>
</dbReference>
<organism evidence="8 9">
    <name type="scientific">Brenthis ino</name>
    <name type="common">lesser marbled fritillary</name>
    <dbReference type="NCBI Taxonomy" id="405034"/>
    <lineage>
        <taxon>Eukaryota</taxon>
        <taxon>Metazoa</taxon>
        <taxon>Ecdysozoa</taxon>
        <taxon>Arthropoda</taxon>
        <taxon>Hexapoda</taxon>
        <taxon>Insecta</taxon>
        <taxon>Pterygota</taxon>
        <taxon>Neoptera</taxon>
        <taxon>Endopterygota</taxon>
        <taxon>Lepidoptera</taxon>
        <taxon>Glossata</taxon>
        <taxon>Ditrysia</taxon>
        <taxon>Papilionoidea</taxon>
        <taxon>Nymphalidae</taxon>
        <taxon>Heliconiinae</taxon>
        <taxon>Argynnini</taxon>
        <taxon>Brenthis</taxon>
    </lineage>
</organism>
<evidence type="ECO:0000256" key="4">
    <source>
        <dbReference type="ARBA" id="ARBA00023125"/>
    </source>
</evidence>
<sequence length="869" mass="99858">MKIVDSLECGICLSFLTKAEFKFPRDPSRKRKWVEAVRRDDTWIPTKHSAICSVHFETACFNNNAKKQKKLEKDAVPTLFLPIYSHEVNNKHSIESVQINQDVVVLAESLNPLQEYVQLVQKTKSNQVQVLDSPRKLRLKKKIHELSKKIKRLQYSNRCLMKRVTTLEEILNSLTEKNLITEDDSVVLEKLGGKTKDLLKRMKQKKETGSVPRSYTPELKSFALTLHFYSARAYKYVRKTFDTCLPAPRTLTRWYSTIDGRPGFTSEALKAIKERVGYKKVYAALIIDEMKIMESEDYHINSGRTFGYVDFGFNVETDCEKMASKVLVFLLVALNESWKVPIAYFATAGTNAEQKSKLILIAVELVHASGVKIKTLTFDGHKSNLATAKKLGCCLDISNLKPFFKNPVNGNNIYVFLDPCHMLKNVRNTFQAYGNFEDSEGREINWKYLEELHNLQDSELFHLANKLRANHIYFKTKIMNVRLASQLFSDSVADALLFCDTELRIRNFCGAKATAEFLKKMNILFDILDSRVHQYGFKRAMNSENHEAAFKVLEETSKYLKTLKHNEMNIMKTLRFTGFLGFCMCAESAKGLFEDLIKKENHMSYLPFHKISQDHIEIFFGNIRSHGRCNDNPTIKLFESIYKRMLVHSELIDVDSGNCVPLESITILNCSSKSPVERINMTTARSNSDNQTLHLTPADDDELPHVTTLSPYGQKVVEYIAGFVVHKLLKSVKCETCTSALLPQNETTEGSLIAYKDKGKLIYPSSDTISICQHCELELRKGVQNKRLKKEYTTDFLLPKVTETLLQLPLYEDIHFHKFENDDVNHVEELTKAVAEKYLNIRFAYLRKQANETNSKKHILKKMIHNKSQ</sequence>
<evidence type="ECO:0000256" key="2">
    <source>
        <dbReference type="ARBA" id="ARBA00022771"/>
    </source>
</evidence>
<dbReference type="SMART" id="SM00692">
    <property type="entry name" value="DM3"/>
    <property type="match status" value="1"/>
</dbReference>
<dbReference type="Pfam" id="PF21789">
    <property type="entry name" value="TNP-like_RNaseH_C"/>
    <property type="match status" value="1"/>
</dbReference>
<evidence type="ECO:0000313" key="8">
    <source>
        <dbReference type="EMBL" id="CAH0727195.1"/>
    </source>
</evidence>
<evidence type="ECO:0000256" key="1">
    <source>
        <dbReference type="ARBA" id="ARBA00022723"/>
    </source>
</evidence>
<reference evidence="8" key="1">
    <citation type="submission" date="2021-12" db="EMBL/GenBank/DDBJ databases">
        <authorList>
            <person name="Martin H S."/>
        </authorList>
    </citation>
    <scope>NUCLEOTIDE SEQUENCE</scope>
</reference>
<keyword evidence="9" id="KW-1185">Reference proteome</keyword>
<dbReference type="SUPFAM" id="SSF57716">
    <property type="entry name" value="Glucocorticoid receptor-like (DNA-binding domain)"/>
    <property type="match status" value="1"/>
</dbReference>
<dbReference type="GO" id="GO:0003677">
    <property type="term" value="F:DNA binding"/>
    <property type="evidence" value="ECO:0007669"/>
    <property type="project" value="UniProtKB-UniRule"/>
</dbReference>
<evidence type="ECO:0000256" key="6">
    <source>
        <dbReference type="SAM" id="Coils"/>
    </source>
</evidence>
<proteinExistence type="predicted"/>
<dbReference type="PROSITE" id="PS50950">
    <property type="entry name" value="ZF_THAP"/>
    <property type="match status" value="1"/>
</dbReference>
<keyword evidence="2 5" id="KW-0863">Zinc-finger</keyword>
<keyword evidence="4 5" id="KW-0238">DNA-binding</keyword>